<evidence type="ECO:0000313" key="3">
    <source>
        <dbReference type="EMBL" id="ROT40514.1"/>
    </source>
</evidence>
<proteinExistence type="predicted"/>
<evidence type="ECO:0000256" key="2">
    <source>
        <dbReference type="SAM" id="SignalP"/>
    </source>
</evidence>
<evidence type="ECO:0000313" key="4">
    <source>
        <dbReference type="Proteomes" id="UP000272025"/>
    </source>
</evidence>
<accession>A0A3N2Q175</accession>
<gene>
    <name evidence="3" type="ORF">SODALDRAFT_376301</name>
</gene>
<evidence type="ECO:0000256" key="1">
    <source>
        <dbReference type="SAM" id="MobiDB-lite"/>
    </source>
</evidence>
<evidence type="ECO:0008006" key="5">
    <source>
        <dbReference type="Google" id="ProtNLM"/>
    </source>
</evidence>
<feature type="region of interest" description="Disordered" evidence="1">
    <location>
        <begin position="69"/>
        <end position="103"/>
    </location>
</feature>
<reference evidence="3 4" key="1">
    <citation type="journal article" date="2018" name="Mol. Ecol.">
        <title>The obligate alkalophilic soda-lake fungus Sodiomyces alkalinus has shifted to a protein diet.</title>
        <authorList>
            <person name="Grum-Grzhimaylo A.A."/>
            <person name="Falkoski D.L."/>
            <person name="van den Heuvel J."/>
            <person name="Valero-Jimenez C.A."/>
            <person name="Min B."/>
            <person name="Choi I.G."/>
            <person name="Lipzen A."/>
            <person name="Daum C.G."/>
            <person name="Aanen D.K."/>
            <person name="Tsang A."/>
            <person name="Henrissat B."/>
            <person name="Bilanenko E.N."/>
            <person name="de Vries R.P."/>
            <person name="van Kan J.A.L."/>
            <person name="Grigoriev I.V."/>
            <person name="Debets A.J.M."/>
        </authorList>
    </citation>
    <scope>NUCLEOTIDE SEQUENCE [LARGE SCALE GENOMIC DNA]</scope>
    <source>
        <strain evidence="3 4">F11</strain>
    </source>
</reference>
<protein>
    <recommendedName>
        <fullName evidence="5">Secreted protein</fullName>
    </recommendedName>
</protein>
<dbReference type="EMBL" id="ML119052">
    <property type="protein sequence ID" value="ROT40514.1"/>
    <property type="molecule type" value="Genomic_DNA"/>
</dbReference>
<feature type="signal peptide" evidence="2">
    <location>
        <begin position="1"/>
        <end position="29"/>
    </location>
</feature>
<name>A0A3N2Q175_SODAK</name>
<dbReference type="GeneID" id="39583279"/>
<dbReference type="AlphaFoldDB" id="A0A3N2Q175"/>
<keyword evidence="2" id="KW-0732">Signal</keyword>
<keyword evidence="4" id="KW-1185">Reference proteome</keyword>
<dbReference type="Proteomes" id="UP000272025">
    <property type="component" value="Unassembled WGS sequence"/>
</dbReference>
<organism evidence="3 4">
    <name type="scientific">Sodiomyces alkalinus (strain CBS 110278 / VKM F-3762 / F11)</name>
    <name type="common">Alkaliphilic filamentous fungus</name>
    <dbReference type="NCBI Taxonomy" id="1314773"/>
    <lineage>
        <taxon>Eukaryota</taxon>
        <taxon>Fungi</taxon>
        <taxon>Dikarya</taxon>
        <taxon>Ascomycota</taxon>
        <taxon>Pezizomycotina</taxon>
        <taxon>Sordariomycetes</taxon>
        <taxon>Hypocreomycetidae</taxon>
        <taxon>Glomerellales</taxon>
        <taxon>Plectosphaerellaceae</taxon>
        <taxon>Sodiomyces</taxon>
    </lineage>
</organism>
<sequence>MGFFGRTNMLQCILSLLFVDLWLHENLEAQQPDMCGLDQRVEAFRLFASYRQQDIRLAKKECEKRIEINDETSQQSPLAKTQPVSLPLAPSIVGSCRPPPESV</sequence>
<feature type="chain" id="PRO_5017934510" description="Secreted protein" evidence="2">
    <location>
        <begin position="30"/>
        <end position="103"/>
    </location>
</feature>
<feature type="compositionally biased region" description="Polar residues" evidence="1">
    <location>
        <begin position="71"/>
        <end position="84"/>
    </location>
</feature>
<dbReference type="RefSeq" id="XP_028468320.1">
    <property type="nucleotide sequence ID" value="XM_028614802.1"/>
</dbReference>